<evidence type="ECO:0000313" key="1">
    <source>
        <dbReference type="EMBL" id="QDE36239.1"/>
    </source>
</evidence>
<dbReference type="InterPro" id="IPR019270">
    <property type="entry name" value="DUF2283"/>
</dbReference>
<organism evidence="1 2">
    <name type="scientific">Microbacterium foliorum</name>
    <dbReference type="NCBI Taxonomy" id="104336"/>
    <lineage>
        <taxon>Bacteria</taxon>
        <taxon>Bacillati</taxon>
        <taxon>Actinomycetota</taxon>
        <taxon>Actinomycetes</taxon>
        <taxon>Micrococcales</taxon>
        <taxon>Microbacteriaceae</taxon>
        <taxon>Microbacterium</taxon>
    </lineage>
</organism>
<accession>A0A4Y5YVA7</accession>
<name>A0A4Y5YVA7_9MICO</name>
<proteinExistence type="predicted"/>
<gene>
    <name evidence="1" type="ORF">FIV50_16470</name>
</gene>
<sequence length="72" mass="7836">MGELRYDPEANAAYVTIGRPIRAGEAVRQVPVPLPDDLPGELILDFDRDGHLLGVEILGASALLRAEDRRGQ</sequence>
<evidence type="ECO:0000313" key="2">
    <source>
        <dbReference type="Proteomes" id="UP000316125"/>
    </source>
</evidence>
<protein>
    <submittedName>
        <fullName evidence="1">DUF2283 domain-containing protein</fullName>
    </submittedName>
</protein>
<dbReference type="AlphaFoldDB" id="A0A4Y5YVA7"/>
<dbReference type="EMBL" id="CP041040">
    <property type="protein sequence ID" value="QDE36239.1"/>
    <property type="molecule type" value="Genomic_DNA"/>
</dbReference>
<dbReference type="Proteomes" id="UP000316125">
    <property type="component" value="Chromosome"/>
</dbReference>
<reference evidence="1 2" key="1">
    <citation type="submission" date="2019-06" db="EMBL/GenBank/DDBJ databases">
        <title>Complete genome of Microbacterium foliorum M2.</title>
        <authorList>
            <person name="Cao G."/>
        </authorList>
    </citation>
    <scope>NUCLEOTIDE SEQUENCE [LARGE SCALE GENOMIC DNA]</scope>
    <source>
        <strain evidence="1 2">M2</strain>
    </source>
</reference>
<dbReference type="Pfam" id="PF10049">
    <property type="entry name" value="DUF2283"/>
    <property type="match status" value="1"/>
</dbReference>
<dbReference type="RefSeq" id="WP_140038369.1">
    <property type="nucleotide sequence ID" value="NZ_CP041040.1"/>
</dbReference>
<dbReference type="OrthoDB" id="2911799at2"/>